<dbReference type="InterPro" id="IPR044946">
    <property type="entry name" value="Restrct_endonuc_typeI_TRD_sf"/>
</dbReference>
<dbReference type="InterPro" id="IPR000055">
    <property type="entry name" value="Restrct_endonuc_typeI_TRD"/>
</dbReference>
<evidence type="ECO:0000256" key="3">
    <source>
        <dbReference type="ARBA" id="ARBA00023125"/>
    </source>
</evidence>
<dbReference type="PANTHER" id="PTHR30408">
    <property type="entry name" value="TYPE-1 RESTRICTION ENZYME ECOKI SPECIFICITY PROTEIN"/>
    <property type="match status" value="1"/>
</dbReference>
<dbReference type="Pfam" id="PF01420">
    <property type="entry name" value="Methylase_S"/>
    <property type="match status" value="1"/>
</dbReference>
<evidence type="ECO:0000313" key="6">
    <source>
        <dbReference type="Proteomes" id="UP000306378"/>
    </source>
</evidence>
<organism evidence="5 6">
    <name type="scientific">Nocardia cyriacigeorgica</name>
    <dbReference type="NCBI Taxonomy" id="135487"/>
    <lineage>
        <taxon>Bacteria</taxon>
        <taxon>Bacillati</taxon>
        <taxon>Actinomycetota</taxon>
        <taxon>Actinomycetes</taxon>
        <taxon>Mycobacteriales</taxon>
        <taxon>Nocardiaceae</taxon>
        <taxon>Nocardia</taxon>
    </lineage>
</organism>
<dbReference type="OMA" id="YKHERFV"/>
<keyword evidence="2" id="KW-0680">Restriction system</keyword>
<comment type="caution">
    <text evidence="5">The sequence shown here is derived from an EMBL/GenBank/DDBJ whole genome shotgun (WGS) entry which is preliminary data.</text>
</comment>
<keyword evidence="5" id="KW-0255">Endonuclease</keyword>
<keyword evidence="3" id="KW-0238">DNA-binding</keyword>
<dbReference type="InterPro" id="IPR052021">
    <property type="entry name" value="Type-I_RS_S_subunit"/>
</dbReference>
<sequence length="378" mass="41605">MKFALLSDVCEIVMGQAPPGESYNSEGIGYPLVAGAGDFGPVYPKPKKFTTNPTRLSAPGDIILGIRATIGVKTLADQVYCLGRGVAGLRVGDGLDGRFLWNWLTFAAPKLAAKGKGATFLQVNRADIGEMRIPLPSLDEQRRIAAILDHADALRAKRRETLARLDELTQSIFIDMFGDPAANPRGFKRIVLGDVIEFAKDGPHVSPTYAESGVPFLSSRHVRPGVISWNDLKYLTAEDAEAQWKKIKPRRGDILYTKGGTTGYAAEVRTDMDFAVWVHIALLRPIADVVNPSWLEAMLNTAYCYRQSQELTHGIANRDLGLKRMVKIAMYLPDLRLQERFASYVAILGSVAECHRNALAELDALFASLQSRAYRGEL</sequence>
<evidence type="ECO:0000256" key="1">
    <source>
        <dbReference type="ARBA" id="ARBA00010923"/>
    </source>
</evidence>
<accession>A0A5R8N9U8</accession>
<keyword evidence="5" id="KW-0378">Hydrolase</keyword>
<name>A0A5R8N9U8_9NOCA</name>
<reference evidence="5 6" key="1">
    <citation type="submission" date="2019-05" db="EMBL/GenBank/DDBJ databases">
        <title>Genomes sequences of two Nocardia cyriacigeorgica environmental isolates, type strains Nocardia asteroides ATCC 19247 and Nocardia cyriacigeorgica DSM 44484.</title>
        <authorList>
            <person name="Vautrin F."/>
            <person name="Bergeron E."/>
            <person name="Dubost A."/>
            <person name="Abrouk D."/>
            <person name="Rodriguez Nava V."/>
            <person name="Pujic P."/>
        </authorList>
    </citation>
    <scope>NUCLEOTIDE SEQUENCE [LARGE SCALE GENOMIC DNA]</scope>
    <source>
        <strain evidence="5 6">EML 446</strain>
    </source>
</reference>
<protein>
    <submittedName>
        <fullName evidence="5">Restriction endonuclease subunit S</fullName>
    </submittedName>
</protein>
<comment type="similarity">
    <text evidence="1">Belongs to the type-I restriction system S methylase family.</text>
</comment>
<dbReference type="Proteomes" id="UP000306378">
    <property type="component" value="Unassembled WGS sequence"/>
</dbReference>
<dbReference type="RefSeq" id="WP_014351204.1">
    <property type="nucleotide sequence ID" value="NZ_AP026975.1"/>
</dbReference>
<dbReference type="GO" id="GO:0003677">
    <property type="term" value="F:DNA binding"/>
    <property type="evidence" value="ECO:0007669"/>
    <property type="project" value="UniProtKB-KW"/>
</dbReference>
<dbReference type="CDD" id="cd17496">
    <property type="entry name" value="RMtype1_S_BliBORF2384P-TRD1-CR1_like"/>
    <property type="match status" value="1"/>
</dbReference>
<evidence type="ECO:0000313" key="5">
    <source>
        <dbReference type="EMBL" id="TLF72420.1"/>
    </source>
</evidence>
<keyword evidence="5" id="KW-0540">Nuclease</keyword>
<dbReference type="GO" id="GO:0009307">
    <property type="term" value="P:DNA restriction-modification system"/>
    <property type="evidence" value="ECO:0007669"/>
    <property type="project" value="UniProtKB-KW"/>
</dbReference>
<dbReference type="Gene3D" id="3.90.220.20">
    <property type="entry name" value="DNA methylase specificity domains"/>
    <property type="match status" value="2"/>
</dbReference>
<evidence type="ECO:0000259" key="4">
    <source>
        <dbReference type="Pfam" id="PF01420"/>
    </source>
</evidence>
<dbReference type="AlphaFoldDB" id="A0A5R8N9U8"/>
<dbReference type="SUPFAM" id="SSF116734">
    <property type="entry name" value="DNA methylase specificity domain"/>
    <property type="match status" value="2"/>
</dbReference>
<dbReference type="GO" id="GO:0004519">
    <property type="term" value="F:endonuclease activity"/>
    <property type="evidence" value="ECO:0007669"/>
    <property type="project" value="UniProtKB-KW"/>
</dbReference>
<feature type="domain" description="Type I restriction modification DNA specificity" evidence="4">
    <location>
        <begin position="6"/>
        <end position="160"/>
    </location>
</feature>
<evidence type="ECO:0000256" key="2">
    <source>
        <dbReference type="ARBA" id="ARBA00022747"/>
    </source>
</evidence>
<proteinExistence type="inferred from homology"/>
<gene>
    <name evidence="5" type="ORF">FEK34_29135</name>
</gene>
<dbReference type="PANTHER" id="PTHR30408:SF12">
    <property type="entry name" value="TYPE I RESTRICTION ENZYME MJAVIII SPECIFICITY SUBUNIT"/>
    <property type="match status" value="1"/>
</dbReference>
<dbReference type="EMBL" id="VBUT01000017">
    <property type="protein sequence ID" value="TLF72420.1"/>
    <property type="molecule type" value="Genomic_DNA"/>
</dbReference>